<dbReference type="InterPro" id="IPR041468">
    <property type="entry name" value="HTH_ParB/Spo0J"/>
</dbReference>
<dbReference type="PANTHER" id="PTHR33375:SF1">
    <property type="entry name" value="CHROMOSOME-PARTITIONING PROTEIN PARB-RELATED"/>
    <property type="match status" value="1"/>
</dbReference>
<accession>A0A645B5P8</accession>
<dbReference type="PANTHER" id="PTHR33375">
    <property type="entry name" value="CHROMOSOME-PARTITIONING PROTEIN PARB-RELATED"/>
    <property type="match status" value="1"/>
</dbReference>
<dbReference type="GO" id="GO:0005694">
    <property type="term" value="C:chromosome"/>
    <property type="evidence" value="ECO:0007669"/>
    <property type="project" value="TreeGrafter"/>
</dbReference>
<dbReference type="Pfam" id="PF17762">
    <property type="entry name" value="HTH_ParB"/>
    <property type="match status" value="1"/>
</dbReference>
<sequence length="145" mass="16194">MAYVSNSLKLLSLPDAVSDGLLSQQITEGHARALAGLNDPEVMIAAYKQVLKENASVRRTEELVRRFKQQSPINKKTDDGRGRPLNQDETEVAAWEAKLQKFLQNKSQLKVVTSRKQTKVTIILPGSPAETKPVIQRLMRISEKA</sequence>
<protein>
    <submittedName>
        <fullName evidence="2">Nucleoid occlusion protein</fullName>
    </submittedName>
</protein>
<gene>
    <name evidence="2" type="primary">noc_39</name>
    <name evidence="2" type="ORF">SDC9_107594</name>
</gene>
<proteinExistence type="predicted"/>
<evidence type="ECO:0000259" key="1">
    <source>
        <dbReference type="Pfam" id="PF17762"/>
    </source>
</evidence>
<dbReference type="SUPFAM" id="SSF109709">
    <property type="entry name" value="KorB DNA-binding domain-like"/>
    <property type="match status" value="1"/>
</dbReference>
<dbReference type="AlphaFoldDB" id="A0A645B5P8"/>
<reference evidence="2" key="1">
    <citation type="submission" date="2019-08" db="EMBL/GenBank/DDBJ databases">
        <authorList>
            <person name="Kucharzyk K."/>
            <person name="Murdoch R.W."/>
            <person name="Higgins S."/>
            <person name="Loffler F."/>
        </authorList>
    </citation>
    <scope>NUCLEOTIDE SEQUENCE</scope>
</reference>
<feature type="domain" description="ParB/Spo0J HTH" evidence="1">
    <location>
        <begin position="2"/>
        <end position="68"/>
    </location>
</feature>
<evidence type="ECO:0000313" key="2">
    <source>
        <dbReference type="EMBL" id="MPM60742.1"/>
    </source>
</evidence>
<dbReference type="Gene3D" id="1.10.10.2830">
    <property type="match status" value="1"/>
</dbReference>
<dbReference type="InterPro" id="IPR050336">
    <property type="entry name" value="Chromosome_partition/occlusion"/>
</dbReference>
<organism evidence="2">
    <name type="scientific">bioreactor metagenome</name>
    <dbReference type="NCBI Taxonomy" id="1076179"/>
    <lineage>
        <taxon>unclassified sequences</taxon>
        <taxon>metagenomes</taxon>
        <taxon>ecological metagenomes</taxon>
    </lineage>
</organism>
<comment type="caution">
    <text evidence="2">The sequence shown here is derived from an EMBL/GenBank/DDBJ whole genome shotgun (WGS) entry which is preliminary data.</text>
</comment>
<dbReference type="EMBL" id="VSSQ01017959">
    <property type="protein sequence ID" value="MPM60742.1"/>
    <property type="molecule type" value="Genomic_DNA"/>
</dbReference>
<name>A0A645B5P8_9ZZZZ</name>
<dbReference type="GO" id="GO:0007059">
    <property type="term" value="P:chromosome segregation"/>
    <property type="evidence" value="ECO:0007669"/>
    <property type="project" value="TreeGrafter"/>
</dbReference>